<organism evidence="2 3">
    <name type="scientific">Haematobacter missouriensis</name>
    <dbReference type="NCBI Taxonomy" id="366616"/>
    <lineage>
        <taxon>Bacteria</taxon>
        <taxon>Pseudomonadati</taxon>
        <taxon>Pseudomonadota</taxon>
        <taxon>Alphaproteobacteria</taxon>
        <taxon>Rhodobacterales</taxon>
        <taxon>Paracoccaceae</taxon>
        <taxon>Haematobacter</taxon>
    </lineage>
</organism>
<evidence type="ECO:0000313" key="2">
    <source>
        <dbReference type="EMBL" id="OWJ81695.1"/>
    </source>
</evidence>
<dbReference type="Proteomes" id="UP000196640">
    <property type="component" value="Unassembled WGS sequence"/>
</dbReference>
<evidence type="ECO:0000256" key="1">
    <source>
        <dbReference type="SAM" id="MobiDB-lite"/>
    </source>
</evidence>
<dbReference type="AlphaFoldDB" id="A0A212AJV0"/>
<sequence length="171" mass="19188">MTMHIPPDRPMAQKDPPASLRHGPPQRLHLRSHGIHDAPPVSPRGRLPRNGAAKPARDCSRPLSDRNVIGEYYRARGLLQMVPRQKTAARNGQHPAAMARLQQTQDLIHHGQPRADQKYQTLRRFPLPPRLSHPRLLLGHWMTRGQNQAIPRQHLTACAAQGDAGALALHR</sequence>
<reference evidence="2 3" key="1">
    <citation type="submission" date="2016-11" db="EMBL/GenBank/DDBJ databases">
        <title>Comparison of Traditional DNA-DNA Hybridization with In Silico Genomic Analysis.</title>
        <authorList>
            <person name="Nicholson A.C."/>
            <person name="Sammons S."/>
            <person name="Humrighouse B.W."/>
            <person name="Graziano J."/>
            <person name="Lasker B."/>
            <person name="Whitney A.M."/>
            <person name="Mcquiston J.R."/>
        </authorList>
    </citation>
    <scope>NUCLEOTIDE SEQUENCE [LARGE SCALE GENOMIC DNA]</scope>
    <source>
        <strain evidence="2 3">H2381</strain>
    </source>
</reference>
<comment type="caution">
    <text evidence="2">The sequence shown here is derived from an EMBL/GenBank/DDBJ whole genome shotgun (WGS) entry which is preliminary data.</text>
</comment>
<proteinExistence type="predicted"/>
<gene>
    <name evidence="2" type="ORF">CDV52_17145</name>
</gene>
<dbReference type="EMBL" id="NIPX01000033">
    <property type="protein sequence ID" value="OWJ81695.1"/>
    <property type="molecule type" value="Genomic_DNA"/>
</dbReference>
<protein>
    <submittedName>
        <fullName evidence="2">Uncharacterized protein</fullName>
    </submittedName>
</protein>
<feature type="region of interest" description="Disordered" evidence="1">
    <location>
        <begin position="1"/>
        <end position="62"/>
    </location>
</feature>
<accession>A0A212AJV0</accession>
<name>A0A212AJV0_9RHOB</name>
<evidence type="ECO:0000313" key="3">
    <source>
        <dbReference type="Proteomes" id="UP000196640"/>
    </source>
</evidence>